<dbReference type="RefSeq" id="WP_237254589.1">
    <property type="nucleotide sequence ID" value="NZ_JAKJXH010000036.1"/>
</dbReference>
<organism evidence="2 3">
    <name type="scientific">Pseudomonas petrae</name>
    <dbReference type="NCBI Taxonomy" id="2912190"/>
    <lineage>
        <taxon>Bacteria</taxon>
        <taxon>Pseudomonadati</taxon>
        <taxon>Pseudomonadota</taxon>
        <taxon>Gammaproteobacteria</taxon>
        <taxon>Pseudomonadales</taxon>
        <taxon>Pseudomonadaceae</taxon>
        <taxon>Pseudomonas</taxon>
    </lineage>
</organism>
<dbReference type="Proteomes" id="UP001162905">
    <property type="component" value="Unassembled WGS sequence"/>
</dbReference>
<dbReference type="EMBL" id="JAKJXH010000036">
    <property type="protein sequence ID" value="MCF7545281.1"/>
    <property type="molecule type" value="Genomic_DNA"/>
</dbReference>
<proteinExistence type="predicted"/>
<reference evidence="2" key="1">
    <citation type="submission" date="2022-01" db="EMBL/GenBank/DDBJ databases">
        <title>Pseudomonas sp. nov. isolated from Antarctic regolith.</title>
        <authorList>
            <person name="Novakova D."/>
            <person name="Sedlar K."/>
        </authorList>
    </citation>
    <scope>NUCLEOTIDE SEQUENCE</scope>
    <source>
        <strain evidence="2">P2647</strain>
    </source>
</reference>
<feature type="region of interest" description="Disordered" evidence="1">
    <location>
        <begin position="60"/>
        <end position="88"/>
    </location>
</feature>
<sequence>MECSTCRGAGSTKGVFFDIDCAACNASGWVDQSTGDALPLEDLVPQLNMKLRNVTAELNRARHSKGGAHEQYEQNNRRGAGGSNYTGD</sequence>
<feature type="compositionally biased region" description="Basic and acidic residues" evidence="1">
    <location>
        <begin position="67"/>
        <end position="76"/>
    </location>
</feature>
<name>A0ABS9IDD4_9PSED</name>
<evidence type="ECO:0000313" key="2">
    <source>
        <dbReference type="EMBL" id="MCF7545281.1"/>
    </source>
</evidence>
<evidence type="ECO:0000313" key="3">
    <source>
        <dbReference type="Proteomes" id="UP001162905"/>
    </source>
</evidence>
<keyword evidence="3" id="KW-1185">Reference proteome</keyword>
<evidence type="ECO:0008006" key="4">
    <source>
        <dbReference type="Google" id="ProtNLM"/>
    </source>
</evidence>
<evidence type="ECO:0000256" key="1">
    <source>
        <dbReference type="SAM" id="MobiDB-lite"/>
    </source>
</evidence>
<comment type="caution">
    <text evidence="2">The sequence shown here is derived from an EMBL/GenBank/DDBJ whole genome shotgun (WGS) entry which is preliminary data.</text>
</comment>
<gene>
    <name evidence="2" type="ORF">L4G47_24090</name>
</gene>
<protein>
    <recommendedName>
        <fullName evidence="4">Prophage PssSM-03</fullName>
    </recommendedName>
</protein>
<accession>A0ABS9IDD4</accession>
<dbReference type="Gene3D" id="6.20.20.10">
    <property type="match status" value="1"/>
</dbReference>
<feature type="compositionally biased region" description="Gly residues" evidence="1">
    <location>
        <begin position="79"/>
        <end position="88"/>
    </location>
</feature>